<name>A0A512J2P4_9HYPH</name>
<accession>A0A512J2P4</accession>
<dbReference type="AlphaFoldDB" id="A0A512J2P4"/>
<evidence type="ECO:0000313" key="1">
    <source>
        <dbReference type="EMBL" id="GEP04226.1"/>
    </source>
</evidence>
<dbReference type="EMBL" id="BJZU01000040">
    <property type="protein sequence ID" value="GEP04226.1"/>
    <property type="molecule type" value="Genomic_DNA"/>
</dbReference>
<reference evidence="2" key="4">
    <citation type="submission" date="2023-01" db="EMBL/GenBank/DDBJ databases">
        <title>Draft genome sequence of Methylobacterium oxalidis strain NBRC 107715.</title>
        <authorList>
            <person name="Sun Q."/>
            <person name="Mori K."/>
        </authorList>
    </citation>
    <scope>NUCLEOTIDE SEQUENCE</scope>
    <source>
        <strain evidence="2">NBRC 107715</strain>
    </source>
</reference>
<dbReference type="Proteomes" id="UP001156856">
    <property type="component" value="Unassembled WGS sequence"/>
</dbReference>
<organism evidence="1 3">
    <name type="scientific">Methylobacterium oxalidis</name>
    <dbReference type="NCBI Taxonomy" id="944322"/>
    <lineage>
        <taxon>Bacteria</taxon>
        <taxon>Pseudomonadati</taxon>
        <taxon>Pseudomonadota</taxon>
        <taxon>Alphaproteobacteria</taxon>
        <taxon>Hyphomicrobiales</taxon>
        <taxon>Methylobacteriaceae</taxon>
        <taxon>Methylobacterium</taxon>
    </lineage>
</organism>
<reference evidence="1 3" key="3">
    <citation type="submission" date="2019-07" db="EMBL/GenBank/DDBJ databases">
        <title>Whole genome shotgun sequence of Methylobacterium oxalidis NBRC 107715.</title>
        <authorList>
            <person name="Hosoyama A."/>
            <person name="Uohara A."/>
            <person name="Ohji S."/>
            <person name="Ichikawa N."/>
        </authorList>
    </citation>
    <scope>NUCLEOTIDE SEQUENCE [LARGE SCALE GENOMIC DNA]</scope>
    <source>
        <strain evidence="1 3">NBRC 107715</strain>
    </source>
</reference>
<keyword evidence="4" id="KW-1185">Reference proteome</keyword>
<proteinExistence type="predicted"/>
<gene>
    <name evidence="2" type="ORF">GCM10007888_50290</name>
    <name evidence="1" type="ORF">MOX02_22640</name>
</gene>
<dbReference type="EMBL" id="BSPK01000107">
    <property type="protein sequence ID" value="GLS66646.1"/>
    <property type="molecule type" value="Genomic_DNA"/>
</dbReference>
<evidence type="ECO:0000313" key="3">
    <source>
        <dbReference type="Proteomes" id="UP000321960"/>
    </source>
</evidence>
<reference evidence="4" key="2">
    <citation type="journal article" date="2019" name="Int. J. Syst. Evol. Microbiol.">
        <title>The Global Catalogue of Microorganisms (GCM) 10K type strain sequencing project: providing services to taxonomists for standard genome sequencing and annotation.</title>
        <authorList>
            <consortium name="The Broad Institute Genomics Platform"/>
            <consortium name="The Broad Institute Genome Sequencing Center for Infectious Disease"/>
            <person name="Wu L."/>
            <person name="Ma J."/>
        </authorList>
    </citation>
    <scope>NUCLEOTIDE SEQUENCE [LARGE SCALE GENOMIC DNA]</scope>
    <source>
        <strain evidence="4">NBRC 107715</strain>
    </source>
</reference>
<dbReference type="Proteomes" id="UP000321960">
    <property type="component" value="Unassembled WGS sequence"/>
</dbReference>
<sequence>MRDLIKIFAAGTILTAYALVVPGLAESGLGAGKPQVTAQVTAQVRLARAF</sequence>
<reference evidence="2" key="1">
    <citation type="journal article" date="2014" name="Int. J. Syst. Evol. Microbiol.">
        <title>Complete genome of a new Firmicutes species belonging to the dominant human colonic microbiota ('Ruminococcus bicirculans') reveals two chromosomes and a selective capacity to utilize plant glucans.</title>
        <authorList>
            <consortium name="NISC Comparative Sequencing Program"/>
            <person name="Wegmann U."/>
            <person name="Louis P."/>
            <person name="Goesmann A."/>
            <person name="Henrissat B."/>
            <person name="Duncan S.H."/>
            <person name="Flint H.J."/>
        </authorList>
    </citation>
    <scope>NUCLEOTIDE SEQUENCE</scope>
    <source>
        <strain evidence="2">NBRC 107715</strain>
    </source>
</reference>
<comment type="caution">
    <text evidence="1">The sequence shown here is derived from an EMBL/GenBank/DDBJ whole genome shotgun (WGS) entry which is preliminary data.</text>
</comment>
<evidence type="ECO:0000313" key="4">
    <source>
        <dbReference type="Proteomes" id="UP001156856"/>
    </source>
</evidence>
<evidence type="ECO:0000313" key="2">
    <source>
        <dbReference type="EMBL" id="GLS66646.1"/>
    </source>
</evidence>
<dbReference type="RefSeq" id="WP_170267815.1">
    <property type="nucleotide sequence ID" value="NZ_BJZU01000040.1"/>
</dbReference>
<protein>
    <submittedName>
        <fullName evidence="1">Uncharacterized protein</fullName>
    </submittedName>
</protein>